<dbReference type="FunFam" id="1.10.238.10:FF:000009">
    <property type="entry name" value="Visinin-like protein 1"/>
    <property type="match status" value="1"/>
</dbReference>
<keyword evidence="2" id="KW-0479">Metal-binding</keyword>
<protein>
    <submittedName>
        <fullName evidence="6">Kv channel-interacting protein 2</fullName>
    </submittedName>
</protein>
<feature type="domain" description="EF-hand" evidence="5">
    <location>
        <begin position="171"/>
        <end position="206"/>
    </location>
</feature>
<dbReference type="InterPro" id="IPR011992">
    <property type="entry name" value="EF-hand-dom_pair"/>
</dbReference>
<reference evidence="6 7" key="1">
    <citation type="submission" date="2015-09" db="EMBL/GenBank/DDBJ databases">
        <title>Trachymyrmex cornetzi WGS genome.</title>
        <authorList>
            <person name="Nygaard S."/>
            <person name="Hu H."/>
            <person name="Boomsma J."/>
            <person name="Zhang G."/>
        </authorList>
    </citation>
    <scope>NUCLEOTIDE SEQUENCE [LARGE SCALE GENOMIC DNA]</scope>
    <source>
        <strain evidence="6">Tcor2-1</strain>
        <tissue evidence="6">Whole body</tissue>
    </source>
</reference>
<organism evidence="6 7">
    <name type="scientific">Trachymyrmex cornetzi</name>
    <dbReference type="NCBI Taxonomy" id="471704"/>
    <lineage>
        <taxon>Eukaryota</taxon>
        <taxon>Metazoa</taxon>
        <taxon>Ecdysozoa</taxon>
        <taxon>Arthropoda</taxon>
        <taxon>Hexapoda</taxon>
        <taxon>Insecta</taxon>
        <taxon>Pterygota</taxon>
        <taxon>Neoptera</taxon>
        <taxon>Endopterygota</taxon>
        <taxon>Hymenoptera</taxon>
        <taxon>Apocrita</taxon>
        <taxon>Aculeata</taxon>
        <taxon>Formicoidea</taxon>
        <taxon>Formicidae</taxon>
        <taxon>Myrmicinae</taxon>
        <taxon>Trachymyrmex</taxon>
    </lineage>
</organism>
<dbReference type="InterPro" id="IPR002048">
    <property type="entry name" value="EF_hand_dom"/>
</dbReference>
<dbReference type="SMART" id="SM00054">
    <property type="entry name" value="EFh"/>
    <property type="match status" value="3"/>
</dbReference>
<name>A0A151J4J6_9HYME</name>
<keyword evidence="7" id="KW-1185">Reference proteome</keyword>
<evidence type="ECO:0000256" key="1">
    <source>
        <dbReference type="ARBA" id="ARBA00006049"/>
    </source>
</evidence>
<dbReference type="InterPro" id="IPR018247">
    <property type="entry name" value="EF_Hand_1_Ca_BS"/>
</dbReference>
<dbReference type="PROSITE" id="PS00018">
    <property type="entry name" value="EF_HAND_1"/>
    <property type="match status" value="2"/>
</dbReference>
<dbReference type="InterPro" id="IPR028846">
    <property type="entry name" value="Recoverin"/>
</dbReference>
<evidence type="ECO:0000256" key="3">
    <source>
        <dbReference type="ARBA" id="ARBA00022737"/>
    </source>
</evidence>
<comment type="similarity">
    <text evidence="1">Belongs to the recoverin family.</text>
</comment>
<evidence type="ECO:0000256" key="2">
    <source>
        <dbReference type="ARBA" id="ARBA00022723"/>
    </source>
</evidence>
<keyword evidence="3" id="KW-0677">Repeat</keyword>
<evidence type="ECO:0000259" key="5">
    <source>
        <dbReference type="PROSITE" id="PS50222"/>
    </source>
</evidence>
<keyword evidence="4" id="KW-0106">Calcium</keyword>
<dbReference type="Pfam" id="PF13499">
    <property type="entry name" value="EF-hand_7"/>
    <property type="match status" value="1"/>
</dbReference>
<sequence length="267" mass="29879">MVIHVLGLREAIGTEVETAFEWAGYICPLLPQPLMRHDDNDDLDELQGCSSFRACELAEGELEGLGGVLGSSGGAALALSGRHKPEELATLAATTRFSRKEIQLIYRGFKQECPTGLVDEDAFKQIFSQFFPQGDASQYAHYVFNTMKRKPSGKISFEEFLTILSKVSRGSVEEKLQWVFGLYDLDGDGLISKEEMLDVVGSIYEMLGRYTQPQILEPHVAAREHVDRIFHLMDANKDGVVTIEELVQWCSKDEQLLRSLDTLDTVL</sequence>
<dbReference type="Gene3D" id="1.10.238.10">
    <property type="entry name" value="EF-hand"/>
    <property type="match status" value="1"/>
</dbReference>
<accession>A0A151J4J6</accession>
<dbReference type="SUPFAM" id="SSF47473">
    <property type="entry name" value="EF-hand"/>
    <property type="match status" value="1"/>
</dbReference>
<evidence type="ECO:0000313" key="6">
    <source>
        <dbReference type="EMBL" id="KYN17561.1"/>
    </source>
</evidence>
<dbReference type="CDD" id="cd00051">
    <property type="entry name" value="EFh"/>
    <property type="match status" value="1"/>
</dbReference>
<dbReference type="STRING" id="471704.A0A151J4J6"/>
<gene>
    <name evidence="6" type="ORF">ALC57_10138</name>
</gene>
<feature type="domain" description="EF-hand" evidence="5">
    <location>
        <begin position="221"/>
        <end position="256"/>
    </location>
</feature>
<proteinExistence type="inferred from homology"/>
<dbReference type="PROSITE" id="PS50222">
    <property type="entry name" value="EF_HAND_2"/>
    <property type="match status" value="2"/>
</dbReference>
<dbReference type="PANTHER" id="PTHR23055:SF185">
    <property type="entry name" value="NEUROCALCIN HOMOLOG-LIKE PROTEIN"/>
    <property type="match status" value="1"/>
</dbReference>
<evidence type="ECO:0000313" key="7">
    <source>
        <dbReference type="Proteomes" id="UP000078492"/>
    </source>
</evidence>
<dbReference type="PANTHER" id="PTHR23055">
    <property type="entry name" value="CALCIUM BINDING PROTEINS"/>
    <property type="match status" value="1"/>
</dbReference>
<dbReference type="EMBL" id="KQ980126">
    <property type="protein sequence ID" value="KYN17561.1"/>
    <property type="molecule type" value="Genomic_DNA"/>
</dbReference>
<evidence type="ECO:0000256" key="4">
    <source>
        <dbReference type="ARBA" id="ARBA00022837"/>
    </source>
</evidence>
<dbReference type="GO" id="GO:0005509">
    <property type="term" value="F:calcium ion binding"/>
    <property type="evidence" value="ECO:0007669"/>
    <property type="project" value="InterPro"/>
</dbReference>
<dbReference type="AlphaFoldDB" id="A0A151J4J6"/>
<dbReference type="PRINTS" id="PR00450">
    <property type="entry name" value="RECOVERIN"/>
</dbReference>
<dbReference type="Proteomes" id="UP000078492">
    <property type="component" value="Unassembled WGS sequence"/>
</dbReference>